<feature type="compositionally biased region" description="Basic and acidic residues" evidence="4">
    <location>
        <begin position="36"/>
        <end position="46"/>
    </location>
</feature>
<evidence type="ECO:0000256" key="1">
    <source>
        <dbReference type="ARBA" id="ARBA00004498"/>
    </source>
</evidence>
<dbReference type="OrthoDB" id="10045365at2759"/>
<proteinExistence type="predicted"/>
<dbReference type="InterPro" id="IPR050525">
    <property type="entry name" value="ECM_Assembly_Org"/>
</dbReference>
<dbReference type="PROSITE" id="PS50853">
    <property type="entry name" value="FN3"/>
    <property type="match status" value="1"/>
</dbReference>
<dbReference type="PROSITE" id="PS50234">
    <property type="entry name" value="VWFA"/>
    <property type="match status" value="3"/>
</dbReference>
<dbReference type="CDD" id="cd00063">
    <property type="entry name" value="FN3"/>
    <property type="match status" value="1"/>
</dbReference>
<dbReference type="InterPro" id="IPR013783">
    <property type="entry name" value="Ig-like_fold"/>
</dbReference>
<dbReference type="SUPFAM" id="SSF53300">
    <property type="entry name" value="vWA-like"/>
    <property type="match status" value="3"/>
</dbReference>
<dbReference type="InterPro" id="IPR036465">
    <property type="entry name" value="vWFA_dom_sf"/>
</dbReference>
<keyword evidence="8" id="KW-1185">Reference proteome</keyword>
<feature type="domain" description="VWFA" evidence="5">
    <location>
        <begin position="656"/>
        <end position="847"/>
    </location>
</feature>
<dbReference type="AlphaFoldDB" id="A0A0N5CVE2"/>
<evidence type="ECO:0000313" key="8">
    <source>
        <dbReference type="Proteomes" id="UP000276776"/>
    </source>
</evidence>
<evidence type="ECO:0000256" key="4">
    <source>
        <dbReference type="SAM" id="MobiDB-lite"/>
    </source>
</evidence>
<dbReference type="Proteomes" id="UP000276776">
    <property type="component" value="Unassembled WGS sequence"/>
</dbReference>
<dbReference type="CDD" id="cd01450">
    <property type="entry name" value="vWFA_subfamily_ECM"/>
    <property type="match status" value="2"/>
</dbReference>
<dbReference type="SUPFAM" id="SSF49265">
    <property type="entry name" value="Fibronectin type III"/>
    <property type="match status" value="1"/>
</dbReference>
<dbReference type="PROSITE" id="PS01187">
    <property type="entry name" value="EGF_CA"/>
    <property type="match status" value="1"/>
</dbReference>
<dbReference type="EMBL" id="UYYF01004281">
    <property type="protein sequence ID" value="VDN01343.1"/>
    <property type="molecule type" value="Genomic_DNA"/>
</dbReference>
<dbReference type="Pfam" id="PF00008">
    <property type="entry name" value="EGF"/>
    <property type="match status" value="1"/>
</dbReference>
<dbReference type="SUPFAM" id="SSF57196">
    <property type="entry name" value="EGF/Laminin"/>
    <property type="match status" value="1"/>
</dbReference>
<evidence type="ECO:0000256" key="3">
    <source>
        <dbReference type="ARBA" id="ARBA00023157"/>
    </source>
</evidence>
<dbReference type="WBParaSite" id="TCLT_0000427201-mRNA-1">
    <property type="protein sequence ID" value="TCLT_0000427201-mRNA-1"/>
    <property type="gene ID" value="TCLT_0000427201"/>
</dbReference>
<dbReference type="InterPro" id="IPR002035">
    <property type="entry name" value="VWF_A"/>
</dbReference>
<dbReference type="SMART" id="SM00181">
    <property type="entry name" value="EGF"/>
    <property type="match status" value="1"/>
</dbReference>
<dbReference type="Pfam" id="PF00041">
    <property type="entry name" value="fn3"/>
    <property type="match status" value="1"/>
</dbReference>
<reference evidence="7 8" key="2">
    <citation type="submission" date="2018-11" db="EMBL/GenBank/DDBJ databases">
        <authorList>
            <consortium name="Pathogen Informatics"/>
        </authorList>
    </citation>
    <scope>NUCLEOTIDE SEQUENCE [LARGE SCALE GENOMIC DNA]</scope>
</reference>
<gene>
    <name evidence="7" type="ORF">TCLT_LOCUS4261</name>
</gene>
<dbReference type="SMART" id="SM00179">
    <property type="entry name" value="EGF_CA"/>
    <property type="match status" value="1"/>
</dbReference>
<dbReference type="OMA" id="CKIAPAD"/>
<dbReference type="PANTHER" id="PTHR24020">
    <property type="entry name" value="COLLAGEN ALPHA"/>
    <property type="match status" value="1"/>
</dbReference>
<dbReference type="STRING" id="103827.A0A0N5CVE2"/>
<dbReference type="SMART" id="SM00327">
    <property type="entry name" value="VWA"/>
    <property type="match status" value="3"/>
</dbReference>
<name>A0A0N5CVE2_THECL</name>
<protein>
    <submittedName>
        <fullName evidence="9">VWFA domain-containing protein</fullName>
    </submittedName>
</protein>
<feature type="domain" description="VWFA" evidence="5">
    <location>
        <begin position="195"/>
        <end position="372"/>
    </location>
</feature>
<dbReference type="InterPro" id="IPR001881">
    <property type="entry name" value="EGF-like_Ca-bd_dom"/>
</dbReference>
<evidence type="ECO:0000259" key="5">
    <source>
        <dbReference type="PROSITE" id="PS50234"/>
    </source>
</evidence>
<dbReference type="PANTHER" id="PTHR24020:SF84">
    <property type="entry name" value="VWFA DOMAIN-CONTAINING PROTEIN"/>
    <property type="match status" value="1"/>
</dbReference>
<feature type="domain" description="Fibronectin type-III" evidence="6">
    <location>
        <begin position="882"/>
        <end position="976"/>
    </location>
</feature>
<feature type="domain" description="VWFA" evidence="5">
    <location>
        <begin position="409"/>
        <end position="584"/>
    </location>
</feature>
<dbReference type="Gene3D" id="3.40.50.410">
    <property type="entry name" value="von Willebrand factor, type A domain"/>
    <property type="match status" value="2"/>
</dbReference>
<dbReference type="InterPro" id="IPR018097">
    <property type="entry name" value="EGF_Ca-bd_CS"/>
</dbReference>
<dbReference type="PRINTS" id="PR00453">
    <property type="entry name" value="VWFADOMAIN"/>
</dbReference>
<dbReference type="InterPro" id="IPR036116">
    <property type="entry name" value="FN3_sf"/>
</dbReference>
<keyword evidence="2" id="KW-0964">Secreted</keyword>
<sequence>KLDTSELPAALLTTDEIGHVIYPVFSPDGQLLSTDETGRHVDHEGKPISINEAGLPLDEHGKLIPTDDEGQFLRPLFGLDGKPIATDMYKRPIYPVVDAKGRALPTDESGFTLDHYGKPIPTDESGVPLNARGQPLAKDEYGRYKLDTSEIPAALLTTDGSSSIICIHIDVMLFGECFVDFRVSPSHCKVSSNADLIIVLDASSNVRILDYRIMKEVVEDFLVNHFDLQYNHIRVGVVKFGDKVEVPVSLGDYEGQNQLFSKISETRRMRGKAHLGAALRDVAGELLISGSRDVPRVVIIFSSGRSRDELAENARLLRDDMKALIYLVDVGNQGDNEQNAAVVGPSFPHRIATSDDWSQVDSRTLGPFADELCQLLPQIATDEEWPIEPTTVLFTNSSRLCKRIDFQADIIFALDSSESITSQEYNNLKQSMNALIDKSFDLSPDIVRIGFIEYSDKASVPVPLGHYDDKVELLTLISNSKKLGGTAIILKGLHAASEQFKQHSRDNVPKILIMITPGIHRGNGAFAAEDLRRKLDVNIFVLAVSTSHKARMSLNRLVGSEYAQQRIITISGANKLHESALVEITHSVCSSVDLTSSTRSPLLETPHRTTKREVVFSEPKHKLSEISTFPLRRLKTIATGFTSTPLCNDGLLRPYQLSIIVDSTARSPEQDFRLVLSEVTTFLKSRFASQSHLMQLNLVGVDSDGIYLKIAKFGVDMLDQNFAKIAQKRQVSTIIIREDEVSPKLGEGIEEAISLANNHIIKGVIQIILIISSDGTSSDDAKLSAEYARIHGYGIVAVSIRAPTDVLLKELALGSPTKFVLFRKYHIYRVIHFSNWSVNNELFHNWMAHAFCSYVATPMARRVTTRMTRPPVHKTSKLSVTEPTNVKVTPLSPHSFSVSWTCCTNNKANYTILYSPDSSLMKEYWQRVNANCRDSFGRKIDELPTDTTYTICVETSSQTTNNSVPLNLNECDVVELNHEITASQDLEAPERQLIEPCQCICADSGEAVIKPTCSPHMDPFRPVATLPPALNGECPCSMSSKSGRCPAGYFFNRGICYDVNECLQQNGGCSHGCVNTPGDYYCACPHGMMRDPMNPKVCINAASSFDRIAALLGQYLHANRFNASGTLVDGNNGQIDDKIVKYKATVKSEDDKTISFEWSLVPAVVRRTFQWLF</sequence>
<organism evidence="9">
    <name type="scientific">Thelazia callipaeda</name>
    <name type="common">Oriental eyeworm</name>
    <name type="synonym">Parasitic nematode</name>
    <dbReference type="NCBI Taxonomy" id="103827"/>
    <lineage>
        <taxon>Eukaryota</taxon>
        <taxon>Metazoa</taxon>
        <taxon>Ecdysozoa</taxon>
        <taxon>Nematoda</taxon>
        <taxon>Chromadorea</taxon>
        <taxon>Rhabditida</taxon>
        <taxon>Spirurina</taxon>
        <taxon>Spiruromorpha</taxon>
        <taxon>Thelazioidea</taxon>
        <taxon>Thelaziidae</taxon>
        <taxon>Thelazia</taxon>
    </lineage>
</organism>
<evidence type="ECO:0000259" key="6">
    <source>
        <dbReference type="PROSITE" id="PS50853"/>
    </source>
</evidence>
<dbReference type="GO" id="GO:0005509">
    <property type="term" value="F:calcium ion binding"/>
    <property type="evidence" value="ECO:0007669"/>
    <property type="project" value="InterPro"/>
</dbReference>
<dbReference type="InterPro" id="IPR003961">
    <property type="entry name" value="FN3_dom"/>
</dbReference>
<evidence type="ECO:0000313" key="9">
    <source>
        <dbReference type="WBParaSite" id="TCLT_0000427201-mRNA-1"/>
    </source>
</evidence>
<dbReference type="InterPro" id="IPR000742">
    <property type="entry name" value="EGF"/>
</dbReference>
<keyword evidence="2" id="KW-0272">Extracellular matrix</keyword>
<evidence type="ECO:0000313" key="7">
    <source>
        <dbReference type="EMBL" id="VDN01343.1"/>
    </source>
</evidence>
<keyword evidence="3" id="KW-1015">Disulfide bond</keyword>
<accession>A0A0N5CVE2</accession>
<comment type="subcellular location">
    <subcellularLocation>
        <location evidence="1">Secreted</location>
        <location evidence="1">Extracellular space</location>
        <location evidence="1">Extracellular matrix</location>
    </subcellularLocation>
</comment>
<feature type="region of interest" description="Disordered" evidence="4">
    <location>
        <begin position="33"/>
        <end position="53"/>
    </location>
</feature>
<evidence type="ECO:0000256" key="2">
    <source>
        <dbReference type="ARBA" id="ARBA00022530"/>
    </source>
</evidence>
<reference evidence="9" key="1">
    <citation type="submission" date="2016-04" db="UniProtKB">
        <authorList>
            <consortium name="WormBaseParasite"/>
        </authorList>
    </citation>
    <scope>IDENTIFICATION</scope>
</reference>
<dbReference type="CDD" id="cd00054">
    <property type="entry name" value="EGF_CA"/>
    <property type="match status" value="1"/>
</dbReference>
<dbReference type="Gene3D" id="2.60.40.10">
    <property type="entry name" value="Immunoglobulins"/>
    <property type="match status" value="1"/>
</dbReference>
<dbReference type="Pfam" id="PF00092">
    <property type="entry name" value="VWA"/>
    <property type="match status" value="2"/>
</dbReference>
<dbReference type="Gene3D" id="2.10.25.10">
    <property type="entry name" value="Laminin"/>
    <property type="match status" value="1"/>
</dbReference>